<protein>
    <submittedName>
        <fullName evidence="1">Uncharacterized protein</fullName>
    </submittedName>
</protein>
<dbReference type="Proteomes" id="UP000193144">
    <property type="component" value="Unassembled WGS sequence"/>
</dbReference>
<evidence type="ECO:0000313" key="2">
    <source>
        <dbReference type="Proteomes" id="UP000193144"/>
    </source>
</evidence>
<dbReference type="AlphaFoldDB" id="A0A1Y2AB00"/>
<gene>
    <name evidence="1" type="ORF">BCR34DRAFT_1802</name>
</gene>
<accession>A0A1Y2AB00</accession>
<name>A0A1Y2AB00_9PLEO</name>
<evidence type="ECO:0000313" key="1">
    <source>
        <dbReference type="EMBL" id="ORY19729.1"/>
    </source>
</evidence>
<proteinExistence type="predicted"/>
<sequence>MASGTLVDDLRRFRTGKRTRMDAAHHGCLQHAELSRWMLIACLSSRHCLLLVDVTDVAVQNFRANLRRDRQKEARNTAPPSSIIAVVVSRARDSVSGQRVILFGLNLYKPCEAGSQLPGRGYTTSEHGPSASFSAPSACSTWCLLIKPDRTILFQPHTRPTFPSHR</sequence>
<comment type="caution">
    <text evidence="1">The sequence shown here is derived from an EMBL/GenBank/DDBJ whole genome shotgun (WGS) entry which is preliminary data.</text>
</comment>
<keyword evidence="2" id="KW-1185">Reference proteome</keyword>
<organism evidence="1 2">
    <name type="scientific">Clohesyomyces aquaticus</name>
    <dbReference type="NCBI Taxonomy" id="1231657"/>
    <lineage>
        <taxon>Eukaryota</taxon>
        <taxon>Fungi</taxon>
        <taxon>Dikarya</taxon>
        <taxon>Ascomycota</taxon>
        <taxon>Pezizomycotina</taxon>
        <taxon>Dothideomycetes</taxon>
        <taxon>Pleosporomycetidae</taxon>
        <taxon>Pleosporales</taxon>
        <taxon>Lindgomycetaceae</taxon>
        <taxon>Clohesyomyces</taxon>
    </lineage>
</organism>
<dbReference type="EMBL" id="MCFA01000001">
    <property type="protein sequence ID" value="ORY19729.1"/>
    <property type="molecule type" value="Genomic_DNA"/>
</dbReference>
<reference evidence="1 2" key="1">
    <citation type="submission" date="2016-07" db="EMBL/GenBank/DDBJ databases">
        <title>Pervasive Adenine N6-methylation of Active Genes in Fungi.</title>
        <authorList>
            <consortium name="DOE Joint Genome Institute"/>
            <person name="Mondo S.J."/>
            <person name="Dannebaum R.O."/>
            <person name="Kuo R.C."/>
            <person name="Labutti K."/>
            <person name="Haridas S."/>
            <person name="Kuo A."/>
            <person name="Salamov A."/>
            <person name="Ahrendt S.R."/>
            <person name="Lipzen A."/>
            <person name="Sullivan W."/>
            <person name="Andreopoulos W.B."/>
            <person name="Clum A."/>
            <person name="Lindquist E."/>
            <person name="Daum C."/>
            <person name="Ramamoorthy G.K."/>
            <person name="Gryganskyi A."/>
            <person name="Culley D."/>
            <person name="Magnuson J.K."/>
            <person name="James T.Y."/>
            <person name="O'Malley M.A."/>
            <person name="Stajich J.E."/>
            <person name="Spatafora J.W."/>
            <person name="Visel A."/>
            <person name="Grigoriev I.V."/>
        </authorList>
    </citation>
    <scope>NUCLEOTIDE SEQUENCE [LARGE SCALE GENOMIC DNA]</scope>
    <source>
        <strain evidence="1 2">CBS 115471</strain>
    </source>
</reference>